<dbReference type="InterPro" id="IPR049591">
    <property type="entry name" value="CE4_u4-like"/>
</dbReference>
<dbReference type="SUPFAM" id="SSF88713">
    <property type="entry name" value="Glycoside hydrolase/deacetylase"/>
    <property type="match status" value="1"/>
</dbReference>
<reference evidence="1 2" key="1">
    <citation type="submission" date="2016-11" db="EMBL/GenBank/DDBJ databases">
        <title>Complete genome sequence of Sulfitobacter sp. AM1-D1, a toxic bacteria associated with marine dinoflagellate Alexandrium minutum in East China Sea.</title>
        <authorList>
            <person name="Yang Q."/>
            <person name="Zhang X."/>
            <person name="Tian X."/>
        </authorList>
    </citation>
    <scope>NUCLEOTIDE SEQUENCE [LARGE SCALE GENOMIC DNA]</scope>
    <source>
        <strain evidence="1 2">AM1-D1</strain>
    </source>
</reference>
<evidence type="ECO:0000313" key="1">
    <source>
        <dbReference type="EMBL" id="APE44627.1"/>
    </source>
</evidence>
<dbReference type="RefSeq" id="WP_071972975.1">
    <property type="nucleotide sequence ID" value="NZ_CP018076.1"/>
</dbReference>
<dbReference type="GO" id="GO:0005975">
    <property type="term" value="P:carbohydrate metabolic process"/>
    <property type="evidence" value="ECO:0007669"/>
    <property type="project" value="InterPro"/>
</dbReference>
<sequence>MATWADLDGELRLWQAAGEVPTFWWRDDDTEAPTAELDRLIALAERFSTPLHLAVVPHAIDPALAPRLDAAPLVHCLQHGFAHKNHEPKGARASEVGLNRDLDLQRTDLAEGWRRMLEAKLPNLLPVFVPPWNRIADKTLRALPGLGYRAVSIFDQRPDDPVGPPHFNGHIDPIRWKEGARFAGEEKALEQCVRHLARRRSGEADKAEPTGFVTHHLQTDEATWDFCMAFLDRLAAQGATRWIVLEEVMKDDQHG</sequence>
<name>A0A1J0WJZ7_9RHOB</name>
<dbReference type="OrthoDB" id="6086702at2"/>
<dbReference type="KEGG" id="suam:BOO69_15325"/>
<dbReference type="EMBL" id="CP018076">
    <property type="protein sequence ID" value="APE44627.1"/>
    <property type="molecule type" value="Genomic_DNA"/>
</dbReference>
<dbReference type="CDD" id="cd10928">
    <property type="entry name" value="CE4_u4"/>
    <property type="match status" value="1"/>
</dbReference>
<dbReference type="AlphaFoldDB" id="A0A1J0WJZ7"/>
<evidence type="ECO:0008006" key="3">
    <source>
        <dbReference type="Google" id="ProtNLM"/>
    </source>
</evidence>
<keyword evidence="2" id="KW-1185">Reference proteome</keyword>
<accession>A0A1J0WJZ7</accession>
<protein>
    <recommendedName>
        <fullName evidence="3">Polysaccharide deacetylase</fullName>
    </recommendedName>
</protein>
<evidence type="ECO:0000313" key="2">
    <source>
        <dbReference type="Proteomes" id="UP000181897"/>
    </source>
</evidence>
<dbReference type="STRING" id="1917485.BOO69_15325"/>
<organism evidence="1 2">
    <name type="scientific">Sulfitobacter alexandrii</name>
    <dbReference type="NCBI Taxonomy" id="1917485"/>
    <lineage>
        <taxon>Bacteria</taxon>
        <taxon>Pseudomonadati</taxon>
        <taxon>Pseudomonadota</taxon>
        <taxon>Alphaproteobacteria</taxon>
        <taxon>Rhodobacterales</taxon>
        <taxon>Roseobacteraceae</taxon>
        <taxon>Sulfitobacter</taxon>
    </lineage>
</organism>
<dbReference type="InterPro" id="IPR011330">
    <property type="entry name" value="Glyco_hydro/deAcase_b/a-brl"/>
</dbReference>
<dbReference type="Gene3D" id="3.20.20.370">
    <property type="entry name" value="Glycoside hydrolase/deacetylase"/>
    <property type="match status" value="1"/>
</dbReference>
<proteinExistence type="predicted"/>
<dbReference type="Proteomes" id="UP000181897">
    <property type="component" value="Chromosome"/>
</dbReference>
<gene>
    <name evidence="1" type="ORF">BOO69_15325</name>
</gene>